<dbReference type="Proteomes" id="UP000190696">
    <property type="component" value="Unassembled WGS sequence"/>
</dbReference>
<evidence type="ECO:0000313" key="1">
    <source>
        <dbReference type="EMBL" id="OOR07978.1"/>
    </source>
</evidence>
<dbReference type="EMBL" id="MUAI01000002">
    <property type="protein sequence ID" value="OOR07978.1"/>
    <property type="molecule type" value="Genomic_DNA"/>
</dbReference>
<comment type="caution">
    <text evidence="1">The sequence shown here is derived from an EMBL/GenBank/DDBJ whole genome shotgun (WGS) entry which is preliminary data.</text>
</comment>
<proteinExistence type="predicted"/>
<gene>
    <name evidence="1" type="ORF">BW900_05540</name>
</gene>
<organism evidence="1 2">
    <name type="scientific">Bacillus mycoides</name>
    <dbReference type="NCBI Taxonomy" id="1405"/>
    <lineage>
        <taxon>Bacteria</taxon>
        <taxon>Bacillati</taxon>
        <taxon>Bacillota</taxon>
        <taxon>Bacilli</taxon>
        <taxon>Bacillales</taxon>
        <taxon>Bacillaceae</taxon>
        <taxon>Bacillus</taxon>
        <taxon>Bacillus cereus group</taxon>
    </lineage>
</organism>
<sequence length="84" mass="9497">MSHLQKQNNRGDLSPLLSFPRKGHIDFMILTARYLRAVRIPPQNSAGAKNLGRSLANNQRGMPPLIKISLYLCKFIFSPYSLTI</sequence>
<evidence type="ECO:0000313" key="2">
    <source>
        <dbReference type="Proteomes" id="UP000190696"/>
    </source>
</evidence>
<dbReference type="AlphaFoldDB" id="A0A1S9TD93"/>
<accession>A0A1S9TD93</accession>
<protein>
    <submittedName>
        <fullName evidence="1">Uncharacterized protein</fullName>
    </submittedName>
</protein>
<reference evidence="1 2" key="1">
    <citation type="submission" date="2017-01" db="EMBL/GenBank/DDBJ databases">
        <title>Bacillus cereus isolates.</title>
        <authorList>
            <person name="Beno S.M."/>
        </authorList>
    </citation>
    <scope>NUCLEOTIDE SEQUENCE [LARGE SCALE GENOMIC DNA]</scope>
    <source>
        <strain evidence="1 2">FSL W7-1108</strain>
    </source>
</reference>
<name>A0A1S9TD93_BACMY</name>